<dbReference type="PANTHER" id="PTHR30614:SF0">
    <property type="entry name" value="L-CYSTINE TRANSPORT SYSTEM PERMEASE PROTEIN TCYL"/>
    <property type="match status" value="1"/>
</dbReference>
<dbReference type="SUPFAM" id="SSF161098">
    <property type="entry name" value="MetI-like"/>
    <property type="match status" value="1"/>
</dbReference>
<evidence type="ECO:0000256" key="6">
    <source>
        <dbReference type="ARBA" id="ARBA00022970"/>
    </source>
</evidence>
<feature type="transmembrane region" description="Helical" evidence="9">
    <location>
        <begin position="20"/>
        <end position="46"/>
    </location>
</feature>
<evidence type="ECO:0000256" key="1">
    <source>
        <dbReference type="ARBA" id="ARBA00004429"/>
    </source>
</evidence>
<evidence type="ECO:0000256" key="8">
    <source>
        <dbReference type="ARBA" id="ARBA00023136"/>
    </source>
</evidence>
<evidence type="ECO:0000256" key="2">
    <source>
        <dbReference type="ARBA" id="ARBA00010072"/>
    </source>
</evidence>
<proteinExistence type="inferred from homology"/>
<dbReference type="Proteomes" id="UP000606490">
    <property type="component" value="Unassembled WGS sequence"/>
</dbReference>
<evidence type="ECO:0000313" key="11">
    <source>
        <dbReference type="EMBL" id="MBL6456554.1"/>
    </source>
</evidence>
<keyword evidence="8 9" id="KW-0472">Membrane</keyword>
<dbReference type="RefSeq" id="WP_202826286.1">
    <property type="nucleotide sequence ID" value="NZ_JAEUXJ010000005.1"/>
</dbReference>
<sequence>MEFDLGYLLQQLPALRAGLLLTVEASGIAILLSLALGLLGASLRVLRVPVLSQAVAFYVEFIRNTPLLVQLFFVFFGLPVIGVTLSLFWSGVLALVLWAGAFQVENIRGGLLAVSPGLREAARALGLGRAQYLLLVGLPLAVRIGLPAMLNTGVSLIKNSAYLSAIGVQEFSGVAFDRIASDFRAFEMLAVLLVGYLAVVLSLSAGVRLLEHRLQAPFRR</sequence>
<evidence type="ECO:0000256" key="7">
    <source>
        <dbReference type="ARBA" id="ARBA00022989"/>
    </source>
</evidence>
<keyword evidence="5 9" id="KW-0812">Transmembrane</keyword>
<evidence type="ECO:0000256" key="9">
    <source>
        <dbReference type="RuleBase" id="RU363032"/>
    </source>
</evidence>
<feature type="transmembrane region" description="Helical" evidence="9">
    <location>
        <begin position="188"/>
        <end position="210"/>
    </location>
</feature>
<organism evidence="11 12">
    <name type="scientific">Belnapia mucosa</name>
    <dbReference type="NCBI Taxonomy" id="2804532"/>
    <lineage>
        <taxon>Bacteria</taxon>
        <taxon>Pseudomonadati</taxon>
        <taxon>Pseudomonadota</taxon>
        <taxon>Alphaproteobacteria</taxon>
        <taxon>Acetobacterales</taxon>
        <taxon>Roseomonadaceae</taxon>
        <taxon>Belnapia</taxon>
    </lineage>
</organism>
<comment type="subcellular location">
    <subcellularLocation>
        <location evidence="1">Cell inner membrane</location>
        <topology evidence="1">Multi-pass membrane protein</topology>
    </subcellularLocation>
    <subcellularLocation>
        <location evidence="9">Cell membrane</location>
        <topology evidence="9">Multi-pass membrane protein</topology>
    </subcellularLocation>
</comment>
<evidence type="ECO:0000259" key="10">
    <source>
        <dbReference type="PROSITE" id="PS50928"/>
    </source>
</evidence>
<keyword evidence="7 9" id="KW-1133">Transmembrane helix</keyword>
<dbReference type="InterPro" id="IPR043429">
    <property type="entry name" value="ArtM/GltK/GlnP/TcyL/YhdX-like"/>
</dbReference>
<feature type="transmembrane region" description="Helical" evidence="9">
    <location>
        <begin position="130"/>
        <end position="150"/>
    </location>
</feature>
<dbReference type="InterPro" id="IPR010065">
    <property type="entry name" value="AA_ABC_transptr_permease_3TM"/>
</dbReference>
<dbReference type="Pfam" id="PF00528">
    <property type="entry name" value="BPD_transp_1"/>
    <property type="match status" value="1"/>
</dbReference>
<feature type="domain" description="ABC transmembrane type-1" evidence="10">
    <location>
        <begin position="15"/>
        <end position="207"/>
    </location>
</feature>
<dbReference type="PROSITE" id="PS50928">
    <property type="entry name" value="ABC_TM1"/>
    <property type="match status" value="1"/>
</dbReference>
<gene>
    <name evidence="11" type="ORF">JMJ55_14565</name>
</gene>
<evidence type="ECO:0000256" key="5">
    <source>
        <dbReference type="ARBA" id="ARBA00022692"/>
    </source>
</evidence>
<dbReference type="Gene3D" id="1.10.3720.10">
    <property type="entry name" value="MetI-like"/>
    <property type="match status" value="1"/>
</dbReference>
<dbReference type="EMBL" id="JAEUXJ010000005">
    <property type="protein sequence ID" value="MBL6456554.1"/>
    <property type="molecule type" value="Genomic_DNA"/>
</dbReference>
<accession>A0ABS1V4C2</accession>
<keyword evidence="6" id="KW-0029">Amino-acid transport</keyword>
<dbReference type="NCBIfam" id="TIGR01726">
    <property type="entry name" value="HEQRo_perm_3TM"/>
    <property type="match status" value="1"/>
</dbReference>
<comment type="caution">
    <text evidence="11">The sequence shown here is derived from an EMBL/GenBank/DDBJ whole genome shotgun (WGS) entry which is preliminary data.</text>
</comment>
<comment type="similarity">
    <text evidence="2">Belongs to the binding-protein-dependent transport system permease family. HisMQ subfamily.</text>
</comment>
<evidence type="ECO:0000256" key="3">
    <source>
        <dbReference type="ARBA" id="ARBA00022448"/>
    </source>
</evidence>
<dbReference type="InterPro" id="IPR000515">
    <property type="entry name" value="MetI-like"/>
</dbReference>
<name>A0ABS1V4C2_9PROT</name>
<dbReference type="CDD" id="cd06261">
    <property type="entry name" value="TM_PBP2"/>
    <property type="match status" value="1"/>
</dbReference>
<protein>
    <submittedName>
        <fullName evidence="11">Amino acid ABC transporter permease</fullName>
    </submittedName>
</protein>
<evidence type="ECO:0000313" key="12">
    <source>
        <dbReference type="Proteomes" id="UP000606490"/>
    </source>
</evidence>
<reference evidence="11 12" key="1">
    <citation type="submission" date="2021-01" db="EMBL/GenBank/DDBJ databases">
        <title>Belnapia mucosa sp. nov. and Belnapia arida sp. nov., isolated from the Tabernas Desert (Almeria, Spain).</title>
        <authorList>
            <person name="Molina-Menor E."/>
            <person name="Vidal-Verdu A."/>
            <person name="Calonge A."/>
            <person name="Satari L."/>
            <person name="Pereto Magraner J."/>
            <person name="Porcar Miralles M."/>
        </authorList>
    </citation>
    <scope>NUCLEOTIDE SEQUENCE [LARGE SCALE GENOMIC DNA]</scope>
    <source>
        <strain evidence="11 12">T6</strain>
    </source>
</reference>
<dbReference type="PANTHER" id="PTHR30614">
    <property type="entry name" value="MEMBRANE COMPONENT OF AMINO ACID ABC TRANSPORTER"/>
    <property type="match status" value="1"/>
</dbReference>
<dbReference type="InterPro" id="IPR035906">
    <property type="entry name" value="MetI-like_sf"/>
</dbReference>
<keyword evidence="4" id="KW-1003">Cell membrane</keyword>
<keyword evidence="12" id="KW-1185">Reference proteome</keyword>
<evidence type="ECO:0000256" key="4">
    <source>
        <dbReference type="ARBA" id="ARBA00022475"/>
    </source>
</evidence>
<keyword evidence="3 9" id="KW-0813">Transport</keyword>